<evidence type="ECO:0000313" key="3">
    <source>
        <dbReference type="Proteomes" id="UP000467240"/>
    </source>
</evidence>
<sequence length="348" mass="35756">MLVLTLLSIAVLATVIALGALGVAAVDLARRRRAVTEAEPSDDERALVDALTPAEAATLHPRGRRGFAAELVGLVASGAARIRPAEAAESGNADAGMRRSWTLELTDPELVTAPTTLEVIESLALPAARTGERVLLPRRSSFHRRLRTAVDASVRSSLLVRGLAAPRARWRRTVIAGVVTASALVAVVSALAAFAASLSLGSTAAPWMFLLPWLLIALATAAGALLPLVRVPPVRLTARGAAVAAAIDERRAADVARAEPTADGPRAVAAAWAALPLAVVLGGELEAATRLASLAHGADTVLRWPAGPDGNAWATPAAFGADVAQFARVVEADGGSVATTLREFGARG</sequence>
<organism evidence="2 3">
    <name type="scientific">Pseudoclavibacter chungangensis</name>
    <dbReference type="NCBI Taxonomy" id="587635"/>
    <lineage>
        <taxon>Bacteria</taxon>
        <taxon>Bacillati</taxon>
        <taxon>Actinomycetota</taxon>
        <taxon>Actinomycetes</taxon>
        <taxon>Micrococcales</taxon>
        <taxon>Microbacteriaceae</taxon>
        <taxon>Pseudoclavibacter</taxon>
    </lineage>
</organism>
<dbReference type="AlphaFoldDB" id="A0A7J5C3U5"/>
<feature type="transmembrane region" description="Helical" evidence="1">
    <location>
        <begin position="174"/>
        <end position="195"/>
    </location>
</feature>
<comment type="caution">
    <text evidence="2">The sequence shown here is derived from an EMBL/GenBank/DDBJ whole genome shotgun (WGS) entry which is preliminary data.</text>
</comment>
<accession>A0A7J5C3U5</accession>
<keyword evidence="1" id="KW-0812">Transmembrane</keyword>
<feature type="transmembrane region" description="Helical" evidence="1">
    <location>
        <begin position="6"/>
        <end position="26"/>
    </location>
</feature>
<keyword evidence="3" id="KW-1185">Reference proteome</keyword>
<dbReference type="EMBL" id="WBJZ01000001">
    <property type="protein sequence ID" value="KAB1662449.1"/>
    <property type="molecule type" value="Genomic_DNA"/>
</dbReference>
<reference evidence="2 3" key="1">
    <citation type="submission" date="2019-09" db="EMBL/GenBank/DDBJ databases">
        <title>Phylogeny of genus Pseudoclavibacter and closely related genus.</title>
        <authorList>
            <person name="Li Y."/>
        </authorList>
    </citation>
    <scope>NUCLEOTIDE SEQUENCE [LARGE SCALE GENOMIC DNA]</scope>
    <source>
        <strain evidence="2 3">DSM 23821</strain>
    </source>
</reference>
<proteinExistence type="predicted"/>
<keyword evidence="1" id="KW-0472">Membrane</keyword>
<dbReference type="Proteomes" id="UP000467240">
    <property type="component" value="Unassembled WGS sequence"/>
</dbReference>
<dbReference type="RefSeq" id="WP_158038881.1">
    <property type="nucleotide sequence ID" value="NZ_JACCFV010000001.1"/>
</dbReference>
<evidence type="ECO:0008006" key="4">
    <source>
        <dbReference type="Google" id="ProtNLM"/>
    </source>
</evidence>
<protein>
    <recommendedName>
        <fullName evidence="4">DUF2207 domain-containing protein</fullName>
    </recommendedName>
</protein>
<evidence type="ECO:0000256" key="1">
    <source>
        <dbReference type="SAM" id="Phobius"/>
    </source>
</evidence>
<feature type="transmembrane region" description="Helical" evidence="1">
    <location>
        <begin position="207"/>
        <end position="229"/>
    </location>
</feature>
<name>A0A7J5C3U5_9MICO</name>
<gene>
    <name evidence="2" type="ORF">F8O01_00415</name>
</gene>
<keyword evidence="1" id="KW-1133">Transmembrane helix</keyword>
<evidence type="ECO:0000313" key="2">
    <source>
        <dbReference type="EMBL" id="KAB1662449.1"/>
    </source>
</evidence>